<evidence type="ECO:0000313" key="4">
    <source>
        <dbReference type="Proteomes" id="UP001595921"/>
    </source>
</evidence>
<proteinExistence type="predicted"/>
<dbReference type="InterPro" id="IPR002641">
    <property type="entry name" value="PNPLA_dom"/>
</dbReference>
<evidence type="ECO:0000256" key="1">
    <source>
        <dbReference type="ARBA" id="ARBA00023098"/>
    </source>
</evidence>
<protein>
    <submittedName>
        <fullName evidence="3">Patatin-like phospholipase family protein</fullName>
    </submittedName>
</protein>
<dbReference type="PROSITE" id="PS51635">
    <property type="entry name" value="PNPLA"/>
    <property type="match status" value="1"/>
</dbReference>
<dbReference type="InterPro" id="IPR016035">
    <property type="entry name" value="Acyl_Trfase/lysoPLipase"/>
</dbReference>
<evidence type="ECO:0000259" key="2">
    <source>
        <dbReference type="PROSITE" id="PS51635"/>
    </source>
</evidence>
<dbReference type="GO" id="GO:0006629">
    <property type="term" value="P:lipid metabolic process"/>
    <property type="evidence" value="ECO:0007669"/>
    <property type="project" value="UniProtKB-KW"/>
</dbReference>
<dbReference type="RefSeq" id="WP_267623544.1">
    <property type="nucleotide sequence ID" value="NZ_JAODIW010000008.1"/>
</dbReference>
<feature type="domain" description="PNPLA" evidence="2">
    <location>
        <begin position="12"/>
        <end position="208"/>
    </location>
</feature>
<dbReference type="SUPFAM" id="SSF52151">
    <property type="entry name" value="FabD/lysophospholipase-like"/>
    <property type="match status" value="1"/>
</dbReference>
<keyword evidence="4" id="KW-1185">Reference proteome</keyword>
<dbReference type="Pfam" id="PF01734">
    <property type="entry name" value="Patatin"/>
    <property type="match status" value="1"/>
</dbReference>
<organism evidence="3 4">
    <name type="scientific">Halobium salinum</name>
    <dbReference type="NCBI Taxonomy" id="1364940"/>
    <lineage>
        <taxon>Archaea</taxon>
        <taxon>Methanobacteriati</taxon>
        <taxon>Methanobacteriota</taxon>
        <taxon>Stenosarchaea group</taxon>
        <taxon>Halobacteria</taxon>
        <taxon>Halobacteriales</taxon>
        <taxon>Haloferacaceae</taxon>
        <taxon>Halobium</taxon>
    </lineage>
</organism>
<evidence type="ECO:0000313" key="3">
    <source>
        <dbReference type="EMBL" id="MFC4358663.1"/>
    </source>
</evidence>
<name>A0ABD5PD60_9EURY</name>
<comment type="caution">
    <text evidence="3">The sequence shown here is derived from an EMBL/GenBank/DDBJ whole genome shotgun (WGS) entry which is preliminary data.</text>
</comment>
<dbReference type="Proteomes" id="UP001595921">
    <property type="component" value="Unassembled WGS sequence"/>
</dbReference>
<sequence>MSKDDSSSNVAIACQGGGSHTAFTAGVLQRLFDEFPSDRNLVGISGTSGGAACATLAWYGLNHPNRTPRELLSGFWEDLGASSPLDRTVNTLVRWNVTLRRMGVPLPETSPAHSPVARWGQDELRRLLERYVDFEELPDLLDGTEPALLVSAIDVLTGEFELFRGNDLSVDEVLASAAEPHLFEAVPVDGHYYWDGLFSKNPPMKDFLTQSDIPDPDELWLVEINPQRRSEVPTTREEIDGRRNELSGNLSLNAEVGFLEAVNGWIEEGYLPDDFTHTDIKRIRFPRRRRLSWRTKLDRDPEFLDELMDDGERAARAFLEEL</sequence>
<gene>
    <name evidence="3" type="ORF">ACFO0N_12000</name>
</gene>
<dbReference type="EMBL" id="JBHSDS010000006">
    <property type="protein sequence ID" value="MFC4358663.1"/>
    <property type="molecule type" value="Genomic_DNA"/>
</dbReference>
<reference evidence="3 4" key="1">
    <citation type="journal article" date="2019" name="Int. J. Syst. Evol. Microbiol.">
        <title>The Global Catalogue of Microorganisms (GCM) 10K type strain sequencing project: providing services to taxonomists for standard genome sequencing and annotation.</title>
        <authorList>
            <consortium name="The Broad Institute Genomics Platform"/>
            <consortium name="The Broad Institute Genome Sequencing Center for Infectious Disease"/>
            <person name="Wu L."/>
            <person name="Ma J."/>
        </authorList>
    </citation>
    <scope>NUCLEOTIDE SEQUENCE [LARGE SCALE GENOMIC DNA]</scope>
    <source>
        <strain evidence="3 4">CGMCC 1.12553</strain>
    </source>
</reference>
<dbReference type="Gene3D" id="3.40.1090.10">
    <property type="entry name" value="Cytosolic phospholipase A2 catalytic domain"/>
    <property type="match status" value="2"/>
</dbReference>
<dbReference type="AlphaFoldDB" id="A0ABD5PD60"/>
<accession>A0ABD5PD60</accession>
<keyword evidence="1" id="KW-0443">Lipid metabolism</keyword>